<dbReference type="KEGG" id="phs:C2L64_51810"/>
<dbReference type="GeneID" id="55536689"/>
<dbReference type="AlphaFoldDB" id="A0AAN1JMQ8"/>
<accession>A0AAN1JMQ8</accession>
<dbReference type="Proteomes" id="UP000236649">
    <property type="component" value="Chromosome 5"/>
</dbReference>
<name>A0AAN1JMQ8_9BURK</name>
<dbReference type="RefSeq" id="WP_086916415.1">
    <property type="nucleotide sequence ID" value="NZ_CADFGJ010000060.1"/>
</dbReference>
<reference evidence="1 2" key="1">
    <citation type="submission" date="2018-01" db="EMBL/GenBank/DDBJ databases">
        <title>Species boundaries and ecological features among Paraburkholderia terrae DSMZ17804T, P. hospita DSMZ17164T and P. caribensis DSMZ13236T.</title>
        <authorList>
            <person name="Pratama A.A."/>
        </authorList>
    </citation>
    <scope>NUCLEOTIDE SEQUENCE [LARGE SCALE GENOMIC DNA]</scope>
    <source>
        <strain evidence="1 2">DSM 17164</strain>
    </source>
</reference>
<organism evidence="1 2">
    <name type="scientific">Paraburkholderia hospita</name>
    <dbReference type="NCBI Taxonomy" id="169430"/>
    <lineage>
        <taxon>Bacteria</taxon>
        <taxon>Pseudomonadati</taxon>
        <taxon>Pseudomonadota</taxon>
        <taxon>Betaproteobacteria</taxon>
        <taxon>Burkholderiales</taxon>
        <taxon>Burkholderiaceae</taxon>
        <taxon>Paraburkholderia</taxon>
    </lineage>
</organism>
<evidence type="ECO:0000313" key="2">
    <source>
        <dbReference type="Proteomes" id="UP000236649"/>
    </source>
</evidence>
<protein>
    <submittedName>
        <fullName evidence="1">Uncharacterized protein</fullName>
    </submittedName>
</protein>
<gene>
    <name evidence="1" type="ORF">C2L64_51810</name>
</gene>
<evidence type="ECO:0000313" key="1">
    <source>
        <dbReference type="EMBL" id="AUT76620.1"/>
    </source>
</evidence>
<proteinExistence type="predicted"/>
<dbReference type="EMBL" id="CP026109">
    <property type="protein sequence ID" value="AUT76620.1"/>
    <property type="molecule type" value="Genomic_DNA"/>
</dbReference>
<sequence>MREVVVDAKDWSEINAATRTLIRDYVAARSSLWPDGIDVAMRNQSALGELIADSLKNVQSWTGEFKRRPGQSRYAALVQRVRAGLADAGFSGERTTRLARGLRKVTSHAV</sequence>